<name>A0A5Q2FK58_9ACTN</name>
<gene>
    <name evidence="1" type="ORF">Rai3103_02780</name>
</gene>
<protein>
    <submittedName>
        <fullName evidence="1">Gluconate 2-dehydrogenase subunit 3 family protein</fullName>
    </submittedName>
</protein>
<reference evidence="1 2" key="1">
    <citation type="submission" date="2019-10" db="EMBL/GenBank/DDBJ databases">
        <title>Genomic analysis of Raineyella sp. CBA3103.</title>
        <authorList>
            <person name="Roh S.W."/>
        </authorList>
    </citation>
    <scope>NUCLEOTIDE SEQUENCE [LARGE SCALE GENOMIC DNA]</scope>
    <source>
        <strain evidence="1 2">CBA3103</strain>
    </source>
</reference>
<accession>A0A5Q2FK58</accession>
<sequence length="223" mass="25312">MNTPRPATGNPTPQRFPGFDVMGQARHWDAATTATVAARLDAPGELRFFTAEEADTARALCDRLLDQDEADRKKSRRRVPVVEPIDGRLADGLTDGWHYHDMPHDDVAWRRSLAALDADAEAEHGRRFHRLEPDQQDDLLSRIQRQASGDWHGLPAGHVWSLWTRYACTAFYAHPWAWEEIGFAGPAYPQGYKNLGLDARDPREVADHWPEYDPMARPGRPEL</sequence>
<evidence type="ECO:0000313" key="2">
    <source>
        <dbReference type="Proteomes" id="UP000386847"/>
    </source>
</evidence>
<evidence type="ECO:0000313" key="1">
    <source>
        <dbReference type="EMBL" id="QGF25045.1"/>
    </source>
</evidence>
<dbReference type="InterPro" id="IPR027056">
    <property type="entry name" value="Gluconate_2DH_su3"/>
</dbReference>
<dbReference type="AlphaFoldDB" id="A0A5Q2FK58"/>
<keyword evidence="2" id="KW-1185">Reference proteome</keyword>
<dbReference type="Pfam" id="PF13618">
    <property type="entry name" value="Gluconate_2-dh3"/>
    <property type="match status" value="1"/>
</dbReference>
<dbReference type="KEGG" id="rain:Rai3103_02780"/>
<dbReference type="EMBL" id="CP045725">
    <property type="protein sequence ID" value="QGF25045.1"/>
    <property type="molecule type" value="Genomic_DNA"/>
</dbReference>
<dbReference type="Proteomes" id="UP000386847">
    <property type="component" value="Chromosome"/>
</dbReference>
<organism evidence="1 2">
    <name type="scientific">Raineyella fluvialis</name>
    <dbReference type="NCBI Taxonomy" id="2662261"/>
    <lineage>
        <taxon>Bacteria</taxon>
        <taxon>Bacillati</taxon>
        <taxon>Actinomycetota</taxon>
        <taxon>Actinomycetes</taxon>
        <taxon>Propionibacteriales</taxon>
        <taxon>Propionibacteriaceae</taxon>
        <taxon>Raineyella</taxon>
    </lineage>
</organism>
<proteinExistence type="predicted"/>